<protein>
    <recommendedName>
        <fullName evidence="5">Cytochrome c oxidase subunit 2</fullName>
        <ecNumber evidence="4">7.1.1.9</ecNumber>
    </recommendedName>
    <alternativeName>
        <fullName evidence="16">Cytochrome c oxidase polypeptide II</fullName>
    </alternativeName>
</protein>
<evidence type="ECO:0000256" key="1">
    <source>
        <dbReference type="ARBA" id="ARBA00001935"/>
    </source>
</evidence>
<keyword evidence="8 18" id="KW-0812">Transmembrane</keyword>
<dbReference type="InterPro" id="IPR036257">
    <property type="entry name" value="Cyt_c_oxidase_su2_TM_sf"/>
</dbReference>
<keyword evidence="15 18" id="KW-0472">Membrane</keyword>
<feature type="transmembrane region" description="Helical" evidence="18">
    <location>
        <begin position="7"/>
        <end position="31"/>
    </location>
</feature>
<reference evidence="21" key="1">
    <citation type="journal article" date="2017" name="Mitochondrial DNA Part B Resour">
        <title>The complete mitochondrial genome of the causative agent of the human cercarial dermatitis, the visceral bird schistosome species Trichobilharzia szidati (platyhelminthes: Trematoda: Schistosomatidae).</title>
        <authorList>
            <person name="Semyenova S.K."/>
            <person name="Chrisanfova G.G."/>
            <person name="Mozharovskaya L.V."/>
            <person name="Guliaev A.S."/>
            <person name="Ryskov A.P."/>
        </authorList>
    </citation>
    <scope>NUCLEOTIDE SEQUENCE</scope>
</reference>
<keyword evidence="11" id="KW-1278">Translocase</keyword>
<evidence type="ECO:0000313" key="21">
    <source>
        <dbReference type="EMBL" id="ATV95734.1"/>
    </source>
</evidence>
<dbReference type="EMBL" id="MG570047">
    <property type="protein sequence ID" value="AVY52157.1"/>
    <property type="molecule type" value="Genomic_DNA"/>
</dbReference>
<evidence type="ECO:0000256" key="9">
    <source>
        <dbReference type="ARBA" id="ARBA00022723"/>
    </source>
</evidence>
<evidence type="ECO:0000256" key="11">
    <source>
        <dbReference type="ARBA" id="ARBA00022967"/>
    </source>
</evidence>
<sequence length="197" mass="22253">MMGALIYYDLVVYIVGLCIFIPCWCMVVMYYQVYIYKGVVCLPNEEAVLELMWTLVPSILVLILCFFNLHFLLYESSFAGSFPVKIVGHQWYWSYELPSGCVYDSYMTDFVGGVNKPLRLTYNLPYSLLITSADVIHSFSVPDLGIKMDGVPGRINCLMSMVDRLGVFVGYCTELCGAGHGYMPIVLEVVYNGDQLC</sequence>
<comment type="catalytic activity">
    <reaction evidence="17">
        <text>4 Fe(II)-[cytochrome c] + O2 + 8 H(+)(in) = 4 Fe(III)-[cytochrome c] + 2 H2O + 4 H(+)(out)</text>
        <dbReference type="Rhea" id="RHEA:11436"/>
        <dbReference type="Rhea" id="RHEA-COMP:10350"/>
        <dbReference type="Rhea" id="RHEA-COMP:14399"/>
        <dbReference type="ChEBI" id="CHEBI:15377"/>
        <dbReference type="ChEBI" id="CHEBI:15378"/>
        <dbReference type="ChEBI" id="CHEBI:15379"/>
        <dbReference type="ChEBI" id="CHEBI:29033"/>
        <dbReference type="ChEBI" id="CHEBI:29034"/>
        <dbReference type="EC" id="7.1.1.9"/>
    </reaction>
    <physiologicalReaction direction="left-to-right" evidence="17">
        <dbReference type="Rhea" id="RHEA:11437"/>
    </physiologicalReaction>
</comment>
<dbReference type="Gene3D" id="2.60.40.420">
    <property type="entry name" value="Cupredoxins - blue copper proteins"/>
    <property type="match status" value="1"/>
</dbReference>
<dbReference type="EC" id="7.1.1.9" evidence="4"/>
<keyword evidence="6" id="KW-0813">Transport</keyword>
<dbReference type="PROSITE" id="PS00078">
    <property type="entry name" value="COX2"/>
    <property type="match status" value="1"/>
</dbReference>
<keyword evidence="13 18" id="KW-1133">Transmembrane helix</keyword>
<evidence type="ECO:0000256" key="16">
    <source>
        <dbReference type="ARBA" id="ARBA00031389"/>
    </source>
</evidence>
<evidence type="ECO:0000256" key="18">
    <source>
        <dbReference type="SAM" id="Phobius"/>
    </source>
</evidence>
<evidence type="ECO:0000256" key="5">
    <source>
        <dbReference type="ARBA" id="ARBA00015946"/>
    </source>
</evidence>
<proteinExistence type="inferred from homology"/>
<dbReference type="PRINTS" id="PR01166">
    <property type="entry name" value="CYCOXIDASEII"/>
</dbReference>
<dbReference type="EMBL" id="MF136777">
    <property type="protein sequence ID" value="ATV95734.1"/>
    <property type="molecule type" value="Genomic_DNA"/>
</dbReference>
<evidence type="ECO:0000256" key="12">
    <source>
        <dbReference type="ARBA" id="ARBA00022982"/>
    </source>
</evidence>
<dbReference type="GO" id="GO:0016020">
    <property type="term" value="C:membrane"/>
    <property type="evidence" value="ECO:0007669"/>
    <property type="project" value="UniProtKB-SubCell"/>
</dbReference>
<dbReference type="InterPro" id="IPR001505">
    <property type="entry name" value="Copper_CuA"/>
</dbReference>
<keyword evidence="12" id="KW-0249">Electron transport</keyword>
<dbReference type="InterPro" id="IPR011759">
    <property type="entry name" value="Cyt_c_oxidase_su2_TM_dom"/>
</dbReference>
<evidence type="ECO:0000259" key="19">
    <source>
        <dbReference type="PROSITE" id="PS50857"/>
    </source>
</evidence>
<evidence type="ECO:0000256" key="15">
    <source>
        <dbReference type="ARBA" id="ARBA00023136"/>
    </source>
</evidence>
<dbReference type="InterPro" id="IPR008972">
    <property type="entry name" value="Cupredoxin"/>
</dbReference>
<evidence type="ECO:0000256" key="2">
    <source>
        <dbReference type="ARBA" id="ARBA00004141"/>
    </source>
</evidence>
<evidence type="ECO:0000313" key="22">
    <source>
        <dbReference type="EMBL" id="AVY52157.1"/>
    </source>
</evidence>
<reference evidence="22" key="2">
    <citation type="submission" date="2017-11" db="EMBL/GenBank/DDBJ databases">
        <title>Complete mitochondrial genome of Trichobilharzia szidati.</title>
        <authorList>
            <person name="Hu Y."/>
            <person name="Zhu Y."/>
            <person name="Lan D."/>
            <person name="Pang H."/>
            <person name="Hu X."/>
        </authorList>
    </citation>
    <scope>NUCLEOTIDE SEQUENCE</scope>
</reference>
<dbReference type="GO" id="GO:0004129">
    <property type="term" value="F:cytochrome-c oxidase activity"/>
    <property type="evidence" value="ECO:0007669"/>
    <property type="project" value="UniProtKB-EC"/>
</dbReference>
<dbReference type="InterPro" id="IPR045187">
    <property type="entry name" value="CcO_II"/>
</dbReference>
<dbReference type="SUPFAM" id="SSF81464">
    <property type="entry name" value="Cytochrome c oxidase subunit II-like, transmembrane region"/>
    <property type="match status" value="1"/>
</dbReference>
<dbReference type="Gene3D" id="1.10.287.90">
    <property type="match status" value="1"/>
</dbReference>
<organism evidence="22">
    <name type="scientific">Trichobilharzia szidati</name>
    <dbReference type="NCBI Taxonomy" id="157070"/>
    <lineage>
        <taxon>Eukaryota</taxon>
        <taxon>Metazoa</taxon>
        <taxon>Spiralia</taxon>
        <taxon>Lophotrochozoa</taxon>
        <taxon>Platyhelminthes</taxon>
        <taxon>Trematoda</taxon>
        <taxon>Digenea</taxon>
        <taxon>Strigeidida</taxon>
        <taxon>Schistosomatoidea</taxon>
        <taxon>Schistosomatidae</taxon>
        <taxon>Trichobilharzia</taxon>
    </lineage>
</organism>
<comment type="similarity">
    <text evidence="3">Belongs to the cytochrome c oxidase subunit 2 family.</text>
</comment>
<comment type="subcellular location">
    <subcellularLocation>
        <location evidence="2">Membrane</location>
        <topology evidence="2">Multi-pass membrane protein</topology>
    </subcellularLocation>
</comment>
<feature type="domain" description="Cytochrome oxidase subunit II transmembrane region profile" evidence="20">
    <location>
        <begin position="1"/>
        <end position="79"/>
    </location>
</feature>
<keyword evidence="10" id="KW-0460">Magnesium</keyword>
<dbReference type="RefSeq" id="YP_009445130.1">
    <property type="nucleotide sequence ID" value="NC_036411.1"/>
</dbReference>
<evidence type="ECO:0000256" key="7">
    <source>
        <dbReference type="ARBA" id="ARBA00022660"/>
    </source>
</evidence>
<dbReference type="CTD" id="4513"/>
<keyword evidence="14" id="KW-0186">Copper</keyword>
<evidence type="ECO:0000256" key="13">
    <source>
        <dbReference type="ARBA" id="ARBA00022989"/>
    </source>
</evidence>
<dbReference type="PANTHER" id="PTHR22888">
    <property type="entry name" value="CYTOCHROME C OXIDASE, SUBUNIT II"/>
    <property type="match status" value="1"/>
</dbReference>
<feature type="domain" description="Cytochrome oxidase subunit II copper A binding" evidence="19">
    <location>
        <begin position="79"/>
        <end position="197"/>
    </location>
</feature>
<evidence type="ECO:0000256" key="4">
    <source>
        <dbReference type="ARBA" id="ARBA00012949"/>
    </source>
</evidence>
<geneLocation type="mitochondrion" evidence="22"/>
<evidence type="ECO:0000256" key="17">
    <source>
        <dbReference type="ARBA" id="ARBA00049512"/>
    </source>
</evidence>
<dbReference type="GeneID" id="35116132"/>
<evidence type="ECO:0000256" key="3">
    <source>
        <dbReference type="ARBA" id="ARBA00007866"/>
    </source>
</evidence>
<keyword evidence="22" id="KW-0496">Mitochondrion</keyword>
<name>A0A2R4QI73_9TREM</name>
<evidence type="ECO:0000259" key="20">
    <source>
        <dbReference type="PROSITE" id="PS50999"/>
    </source>
</evidence>
<keyword evidence="9" id="KW-0479">Metal-binding</keyword>
<dbReference type="InterPro" id="IPR002429">
    <property type="entry name" value="CcO_II-like_C"/>
</dbReference>
<gene>
    <name evidence="22" type="primary">COX2</name>
    <name evidence="21" type="synonym">cox2</name>
</gene>
<keyword evidence="7" id="KW-0679">Respiratory chain</keyword>
<dbReference type="PROSITE" id="PS50857">
    <property type="entry name" value="COX2_CUA"/>
    <property type="match status" value="1"/>
</dbReference>
<dbReference type="GO" id="GO:0042773">
    <property type="term" value="P:ATP synthesis coupled electron transport"/>
    <property type="evidence" value="ECO:0007669"/>
    <property type="project" value="TreeGrafter"/>
</dbReference>
<dbReference type="PANTHER" id="PTHR22888:SF9">
    <property type="entry name" value="CYTOCHROME C OXIDASE SUBUNIT 2"/>
    <property type="match status" value="1"/>
</dbReference>
<evidence type="ECO:0000256" key="8">
    <source>
        <dbReference type="ARBA" id="ARBA00022692"/>
    </source>
</evidence>
<dbReference type="AlphaFoldDB" id="A0A2R4QI73"/>
<dbReference type="PROSITE" id="PS50999">
    <property type="entry name" value="COX2_TM"/>
    <property type="match status" value="1"/>
</dbReference>
<dbReference type="SUPFAM" id="SSF49503">
    <property type="entry name" value="Cupredoxins"/>
    <property type="match status" value="1"/>
</dbReference>
<accession>A0A2R4QI73</accession>
<dbReference type="GO" id="GO:0005507">
    <property type="term" value="F:copper ion binding"/>
    <property type="evidence" value="ECO:0007669"/>
    <property type="project" value="InterPro"/>
</dbReference>
<evidence type="ECO:0000256" key="6">
    <source>
        <dbReference type="ARBA" id="ARBA00022448"/>
    </source>
</evidence>
<comment type="cofactor">
    <cofactor evidence="1">
        <name>Cu cation</name>
        <dbReference type="ChEBI" id="CHEBI:23378"/>
    </cofactor>
</comment>
<evidence type="ECO:0000256" key="14">
    <source>
        <dbReference type="ARBA" id="ARBA00023008"/>
    </source>
</evidence>
<feature type="transmembrane region" description="Helical" evidence="18">
    <location>
        <begin position="51"/>
        <end position="73"/>
    </location>
</feature>
<dbReference type="Pfam" id="PF00116">
    <property type="entry name" value="COX2"/>
    <property type="match status" value="1"/>
</dbReference>
<evidence type="ECO:0000256" key="10">
    <source>
        <dbReference type="ARBA" id="ARBA00022842"/>
    </source>
</evidence>